<proteinExistence type="predicted"/>
<reference evidence="3" key="1">
    <citation type="journal article" date="2017" name="Front. Plant Sci.">
        <title>Climate Clever Clovers: New Paradigm to Reduce the Environmental Footprint of Ruminants by Breeding Low Methanogenic Forages Utilizing Haplotype Variation.</title>
        <authorList>
            <person name="Kaur P."/>
            <person name="Appels R."/>
            <person name="Bayer P.E."/>
            <person name="Keeble-Gagnere G."/>
            <person name="Wang J."/>
            <person name="Hirakawa H."/>
            <person name="Shirasawa K."/>
            <person name="Vercoe P."/>
            <person name="Stefanova K."/>
            <person name="Durmic Z."/>
            <person name="Nichols P."/>
            <person name="Revell C."/>
            <person name="Isobe S.N."/>
            <person name="Edwards D."/>
            <person name="Erskine W."/>
        </authorList>
    </citation>
    <scope>NUCLEOTIDE SEQUENCE [LARGE SCALE GENOMIC DNA]</scope>
    <source>
        <strain evidence="3">cv. Daliak</strain>
    </source>
</reference>
<gene>
    <name evidence="2" type="ORF">TSUD_412930</name>
</gene>
<accession>A0A2Z6PKM8</accession>
<keyword evidence="3" id="KW-1185">Reference proteome</keyword>
<sequence length="246" mass="26772">MAGLGYKVELFSDNGPVNAIPIAKGALSVKKGGKLCIDSAILGSKWLPGVGFVMGSTLSGEGKASNIMVVLKLANKLASIQKQAQEHAANVQMTQDVYSLMKVTHMCLVNDFSVYNGNYAILQDPNGNKMPGLQSYFYITRRRHLSQKLKLDFCWPAPRRNTSTPRRELGCFGSVFLPFCLRVDAKVLRVGVGLMQFWRVGATSMTYIRKSQSLDSGKSGPREVQTALQSWASSGPGFKSGDSLTP</sequence>
<evidence type="ECO:0000313" key="3">
    <source>
        <dbReference type="Proteomes" id="UP000242715"/>
    </source>
</evidence>
<protein>
    <submittedName>
        <fullName evidence="2">Uncharacterized protein</fullName>
    </submittedName>
</protein>
<dbReference type="AlphaFoldDB" id="A0A2Z6PKM8"/>
<name>A0A2Z6PKM8_TRISU</name>
<feature type="region of interest" description="Disordered" evidence="1">
    <location>
        <begin position="211"/>
        <end position="246"/>
    </location>
</feature>
<dbReference type="Proteomes" id="UP000242715">
    <property type="component" value="Unassembled WGS sequence"/>
</dbReference>
<organism evidence="2 3">
    <name type="scientific">Trifolium subterraneum</name>
    <name type="common">Subterranean clover</name>
    <dbReference type="NCBI Taxonomy" id="3900"/>
    <lineage>
        <taxon>Eukaryota</taxon>
        <taxon>Viridiplantae</taxon>
        <taxon>Streptophyta</taxon>
        <taxon>Embryophyta</taxon>
        <taxon>Tracheophyta</taxon>
        <taxon>Spermatophyta</taxon>
        <taxon>Magnoliopsida</taxon>
        <taxon>eudicotyledons</taxon>
        <taxon>Gunneridae</taxon>
        <taxon>Pentapetalae</taxon>
        <taxon>rosids</taxon>
        <taxon>fabids</taxon>
        <taxon>Fabales</taxon>
        <taxon>Fabaceae</taxon>
        <taxon>Papilionoideae</taxon>
        <taxon>50 kb inversion clade</taxon>
        <taxon>NPAAA clade</taxon>
        <taxon>Hologalegina</taxon>
        <taxon>IRL clade</taxon>
        <taxon>Trifolieae</taxon>
        <taxon>Trifolium</taxon>
    </lineage>
</organism>
<evidence type="ECO:0000256" key="1">
    <source>
        <dbReference type="SAM" id="MobiDB-lite"/>
    </source>
</evidence>
<dbReference type="EMBL" id="DF975084">
    <property type="protein sequence ID" value="GAU51345.1"/>
    <property type="molecule type" value="Genomic_DNA"/>
</dbReference>
<evidence type="ECO:0000313" key="2">
    <source>
        <dbReference type="EMBL" id="GAU51345.1"/>
    </source>
</evidence>